<dbReference type="EMBL" id="KZ678131">
    <property type="protein sequence ID" value="PSN70568.1"/>
    <property type="molecule type" value="Genomic_DNA"/>
</dbReference>
<reference evidence="1 2" key="1">
    <citation type="journal article" date="2018" name="Front. Microbiol.">
        <title>Genome-Wide Analysis of Corynespora cassiicola Leaf Fall Disease Putative Effectors.</title>
        <authorList>
            <person name="Lopez D."/>
            <person name="Ribeiro S."/>
            <person name="Label P."/>
            <person name="Fumanal B."/>
            <person name="Venisse J.S."/>
            <person name="Kohler A."/>
            <person name="de Oliveira R.R."/>
            <person name="Labutti K."/>
            <person name="Lipzen A."/>
            <person name="Lail K."/>
            <person name="Bauer D."/>
            <person name="Ohm R.A."/>
            <person name="Barry K.W."/>
            <person name="Spatafora J."/>
            <person name="Grigoriev I.V."/>
            <person name="Martin F.M."/>
            <person name="Pujade-Renaud V."/>
        </authorList>
    </citation>
    <scope>NUCLEOTIDE SEQUENCE [LARGE SCALE GENOMIC DNA]</scope>
    <source>
        <strain evidence="1 2">Philippines</strain>
    </source>
</reference>
<evidence type="ECO:0000313" key="2">
    <source>
        <dbReference type="Proteomes" id="UP000240883"/>
    </source>
</evidence>
<protein>
    <submittedName>
        <fullName evidence="1">Uncharacterized protein</fullName>
    </submittedName>
</protein>
<proteinExistence type="predicted"/>
<dbReference type="AlphaFoldDB" id="A0A2T2NZP9"/>
<name>A0A2T2NZP9_CORCC</name>
<evidence type="ECO:0000313" key="1">
    <source>
        <dbReference type="EMBL" id="PSN70568.1"/>
    </source>
</evidence>
<gene>
    <name evidence="1" type="ORF">BS50DRAFT_570115</name>
</gene>
<organism evidence="1 2">
    <name type="scientific">Corynespora cassiicola Philippines</name>
    <dbReference type="NCBI Taxonomy" id="1448308"/>
    <lineage>
        <taxon>Eukaryota</taxon>
        <taxon>Fungi</taxon>
        <taxon>Dikarya</taxon>
        <taxon>Ascomycota</taxon>
        <taxon>Pezizomycotina</taxon>
        <taxon>Dothideomycetes</taxon>
        <taxon>Pleosporomycetidae</taxon>
        <taxon>Pleosporales</taxon>
        <taxon>Corynesporascaceae</taxon>
        <taxon>Corynespora</taxon>
    </lineage>
</organism>
<accession>A0A2T2NZP9</accession>
<keyword evidence="2" id="KW-1185">Reference proteome</keyword>
<sequence>MLRHRRIEIRCRRWGNIDYSSTSHDPSPDRTTIKQHIDANHQHIRTDYSSKVKFWLF</sequence>
<dbReference type="Proteomes" id="UP000240883">
    <property type="component" value="Unassembled WGS sequence"/>
</dbReference>